<dbReference type="EMBL" id="QGGG01000022">
    <property type="protein sequence ID" value="PWJ74830.1"/>
    <property type="molecule type" value="Genomic_DNA"/>
</dbReference>
<evidence type="ECO:0000313" key="2">
    <source>
        <dbReference type="Proteomes" id="UP000245396"/>
    </source>
</evidence>
<dbReference type="Proteomes" id="UP000245396">
    <property type="component" value="Unassembled WGS sequence"/>
</dbReference>
<reference evidence="1 2" key="1">
    <citation type="submission" date="2018-05" db="EMBL/GenBank/DDBJ databases">
        <title>Genomic Encyclopedia of Type Strains, Phase IV (KMG-IV): sequencing the most valuable type-strain genomes for metagenomic binning, comparative biology and taxonomic classification.</title>
        <authorList>
            <person name="Goeker M."/>
        </authorList>
    </citation>
    <scope>NUCLEOTIDE SEQUENCE [LARGE SCALE GENOMIC DNA]</scope>
    <source>
        <strain evidence="1 2">DSM 6986</strain>
    </source>
</reference>
<organism evidence="1 2">
    <name type="scientific">Pseudaminobacter salicylatoxidans</name>
    <dbReference type="NCBI Taxonomy" id="93369"/>
    <lineage>
        <taxon>Bacteria</taxon>
        <taxon>Pseudomonadati</taxon>
        <taxon>Pseudomonadota</taxon>
        <taxon>Alphaproteobacteria</taxon>
        <taxon>Hyphomicrobiales</taxon>
        <taxon>Phyllobacteriaceae</taxon>
        <taxon>Pseudaminobacter</taxon>
    </lineage>
</organism>
<comment type="caution">
    <text evidence="1">The sequence shown here is derived from an EMBL/GenBank/DDBJ whole genome shotgun (WGS) entry which is preliminary data.</text>
</comment>
<dbReference type="RefSeq" id="WP_170125225.1">
    <property type="nucleotide sequence ID" value="NZ_QGGG01000022.1"/>
</dbReference>
<accession>A0A316BP11</accession>
<sequence>MVYLIDFAACVRRQVISLGCDMLYVTAMKQATFHRMTDTGFAAPRRRFS</sequence>
<name>A0A316BP11_PSESE</name>
<keyword evidence="2" id="KW-1185">Reference proteome</keyword>
<evidence type="ECO:0000313" key="1">
    <source>
        <dbReference type="EMBL" id="PWJ74830.1"/>
    </source>
</evidence>
<protein>
    <submittedName>
        <fullName evidence="1">Uncharacterized protein</fullName>
    </submittedName>
</protein>
<dbReference type="AlphaFoldDB" id="A0A316BP11"/>
<gene>
    <name evidence="1" type="ORF">C7441_12224</name>
</gene>
<proteinExistence type="predicted"/>